<dbReference type="UniPathway" id="UPA00143"/>
<dbReference type="EMBL" id="JACMSC010000004">
    <property type="protein sequence ID" value="KAG6524704.1"/>
    <property type="molecule type" value="Genomic_DNA"/>
</dbReference>
<evidence type="ECO:0000256" key="1">
    <source>
        <dbReference type="ARBA" id="ARBA00002668"/>
    </source>
</evidence>
<dbReference type="AlphaFoldDB" id="A0A8J5HTF6"/>
<organism evidence="6 7">
    <name type="scientific">Zingiber officinale</name>
    <name type="common">Ginger</name>
    <name type="synonym">Amomum zingiber</name>
    <dbReference type="NCBI Taxonomy" id="94328"/>
    <lineage>
        <taxon>Eukaryota</taxon>
        <taxon>Viridiplantae</taxon>
        <taxon>Streptophyta</taxon>
        <taxon>Embryophyta</taxon>
        <taxon>Tracheophyta</taxon>
        <taxon>Spermatophyta</taxon>
        <taxon>Magnoliopsida</taxon>
        <taxon>Liliopsida</taxon>
        <taxon>Zingiberales</taxon>
        <taxon>Zingiberaceae</taxon>
        <taxon>Zingiber</taxon>
    </lineage>
</organism>
<name>A0A8J5HTF6_ZINOF</name>
<dbReference type="InterPro" id="IPR058039">
    <property type="entry name" value="At3g05675-like_ankyrin"/>
</dbReference>
<evidence type="ECO:0000256" key="4">
    <source>
        <dbReference type="SAM" id="MobiDB-lite"/>
    </source>
</evidence>
<sequence length="479" mass="54327">MSHRKRQRNGSSGRLSSIDGALADDSSSPPAAMPGSFNDPVTADVTLRLEFYDDLIPDLDAPIPFLDLSVRSDALRRSHYFSCLLSDRWKQPDGSSDEFPVRLTLKISRDDDLRRRGPFHAHVAVLRLLHTLDFSGSIASVSDALDMIPVALELVFNDCVRACVRFLEAVPWTEDEEERVLKLMPFLGKEESEELLSRVLPVVSASRECDSIPESMLRGLIDTAIRRNLNGATVKAFVARILKDFPSRELVEKVLGQAFLSSLERVKDYMGKYASPEVRIAENSNEREAIQKVNLHAVLVNVKHLHWLIDRIMELRVADKVVREWSEQETLAADLIKTFRDDTWKNIVPGLAFLVTRCSYRLADAVASGITLAPQQVRMRLVKTWLPVLNVLKDIFLQEHPVGYIFRNESVGDKTLYLDLEETFLKIISTLPLSSAQELLQQCLCFSTRNLDNCPHLTSAFRTWFRRANRSPLDLRNIS</sequence>
<dbReference type="OrthoDB" id="1885107at2759"/>
<evidence type="ECO:0000313" key="6">
    <source>
        <dbReference type="EMBL" id="KAG6524704.1"/>
    </source>
</evidence>
<reference evidence="6 7" key="1">
    <citation type="submission" date="2020-08" db="EMBL/GenBank/DDBJ databases">
        <title>Plant Genome Project.</title>
        <authorList>
            <person name="Zhang R.-G."/>
        </authorList>
    </citation>
    <scope>NUCLEOTIDE SEQUENCE [LARGE SCALE GENOMIC DNA]</scope>
    <source>
        <tissue evidence="6">Rhizome</tissue>
    </source>
</reference>
<feature type="compositionally biased region" description="Low complexity" evidence="4">
    <location>
        <begin position="19"/>
        <end position="36"/>
    </location>
</feature>
<evidence type="ECO:0000256" key="2">
    <source>
        <dbReference type="ARBA" id="ARBA00004906"/>
    </source>
</evidence>
<evidence type="ECO:0000259" key="5">
    <source>
        <dbReference type="Pfam" id="PF25553"/>
    </source>
</evidence>
<dbReference type="Proteomes" id="UP000734854">
    <property type="component" value="Unassembled WGS sequence"/>
</dbReference>
<comment type="function">
    <text evidence="1">May act as a substrate-specific adapter of an E3 ubiquitin-protein ligase complex (CUL3-RBX1-BTB) which mediates the ubiquitination and subsequent proteasomal degradation of target proteins.</text>
</comment>
<feature type="domain" description="At3g05675-like ankyrin-like" evidence="5">
    <location>
        <begin position="283"/>
        <end position="468"/>
    </location>
</feature>
<dbReference type="PANTHER" id="PTHR31060">
    <property type="entry name" value="OSJNBA0011J08.25 PROTEIN-RELATED"/>
    <property type="match status" value="1"/>
</dbReference>
<accession>A0A8J5HTF6</accession>
<dbReference type="Pfam" id="PF25553">
    <property type="entry name" value="BTB-POZ_ANK-like"/>
    <property type="match status" value="1"/>
</dbReference>
<protein>
    <recommendedName>
        <fullName evidence="5">At3g05675-like ankyrin-like domain-containing protein</fullName>
    </recommendedName>
</protein>
<evidence type="ECO:0000256" key="3">
    <source>
        <dbReference type="ARBA" id="ARBA00022786"/>
    </source>
</evidence>
<evidence type="ECO:0000313" key="7">
    <source>
        <dbReference type="Proteomes" id="UP000734854"/>
    </source>
</evidence>
<comment type="pathway">
    <text evidence="2">Protein modification; protein ubiquitination.</text>
</comment>
<comment type="caution">
    <text evidence="6">The sequence shown here is derived from an EMBL/GenBank/DDBJ whole genome shotgun (WGS) entry which is preliminary data.</text>
</comment>
<keyword evidence="7" id="KW-1185">Reference proteome</keyword>
<keyword evidence="3" id="KW-0833">Ubl conjugation pathway</keyword>
<dbReference type="GO" id="GO:0016567">
    <property type="term" value="P:protein ubiquitination"/>
    <property type="evidence" value="ECO:0007669"/>
    <property type="project" value="UniProtKB-UniPathway"/>
</dbReference>
<gene>
    <name evidence="6" type="ORF">ZIOFF_014639</name>
</gene>
<dbReference type="PANTHER" id="PTHR31060:SF6">
    <property type="entry name" value="EXPRESSED PROTEIN"/>
    <property type="match status" value="1"/>
</dbReference>
<feature type="region of interest" description="Disordered" evidence="4">
    <location>
        <begin position="1"/>
        <end position="37"/>
    </location>
</feature>
<dbReference type="InterPro" id="IPR038920">
    <property type="entry name" value="At3g05675-like"/>
</dbReference>
<proteinExistence type="predicted"/>